<evidence type="ECO:0000256" key="5">
    <source>
        <dbReference type="ARBA" id="ARBA00022692"/>
    </source>
</evidence>
<protein>
    <submittedName>
        <fullName evidence="10">11958_t:CDS:1</fullName>
    </submittedName>
</protein>
<accession>A0A9W4WRB2</accession>
<dbReference type="GO" id="GO:0008374">
    <property type="term" value="F:O-acyltransferase activity"/>
    <property type="evidence" value="ECO:0007669"/>
    <property type="project" value="InterPro"/>
</dbReference>
<evidence type="ECO:0000313" key="10">
    <source>
        <dbReference type="EMBL" id="CAI2173099.1"/>
    </source>
</evidence>
<dbReference type="GO" id="GO:0016020">
    <property type="term" value="C:membrane"/>
    <property type="evidence" value="ECO:0007669"/>
    <property type="project" value="UniProtKB-SubCell"/>
</dbReference>
<organism evidence="10 11">
    <name type="scientific">Funneliformis geosporum</name>
    <dbReference type="NCBI Taxonomy" id="1117311"/>
    <lineage>
        <taxon>Eukaryota</taxon>
        <taxon>Fungi</taxon>
        <taxon>Fungi incertae sedis</taxon>
        <taxon>Mucoromycota</taxon>
        <taxon>Glomeromycotina</taxon>
        <taxon>Glomeromycetes</taxon>
        <taxon>Glomerales</taxon>
        <taxon>Glomeraceae</taxon>
        <taxon>Funneliformis</taxon>
    </lineage>
</organism>
<keyword evidence="5 8" id="KW-0812">Transmembrane</keyword>
<feature type="transmembrane region" description="Helical" evidence="8">
    <location>
        <begin position="12"/>
        <end position="33"/>
    </location>
</feature>
<dbReference type="EMBL" id="CAMKVN010001018">
    <property type="protein sequence ID" value="CAI2173099.1"/>
    <property type="molecule type" value="Genomic_DNA"/>
</dbReference>
<evidence type="ECO:0000256" key="7">
    <source>
        <dbReference type="ARBA" id="ARBA00023136"/>
    </source>
</evidence>
<dbReference type="PANTHER" id="PTHR31595:SF57">
    <property type="entry name" value="OS04G0481900 PROTEIN"/>
    <property type="match status" value="1"/>
</dbReference>
<feature type="transmembrane region" description="Helical" evidence="8">
    <location>
        <begin position="354"/>
        <end position="375"/>
    </location>
</feature>
<feature type="transmembrane region" description="Helical" evidence="8">
    <location>
        <begin position="237"/>
        <end position="263"/>
    </location>
</feature>
<feature type="transmembrane region" description="Helical" evidence="8">
    <location>
        <begin position="45"/>
        <end position="64"/>
    </location>
</feature>
<feature type="transmembrane region" description="Helical" evidence="8">
    <location>
        <begin position="71"/>
        <end position="90"/>
    </location>
</feature>
<dbReference type="GO" id="GO:0006629">
    <property type="term" value="P:lipid metabolic process"/>
    <property type="evidence" value="ECO:0007669"/>
    <property type="project" value="InterPro"/>
</dbReference>
<dbReference type="PANTHER" id="PTHR31595">
    <property type="entry name" value="LONG-CHAIN-ALCOHOL O-FATTY-ACYLTRANSFERASE 3-RELATED"/>
    <property type="match status" value="1"/>
</dbReference>
<evidence type="ECO:0000256" key="4">
    <source>
        <dbReference type="ARBA" id="ARBA00022679"/>
    </source>
</evidence>
<comment type="subcellular location">
    <subcellularLocation>
        <location evidence="1">Membrane</location>
        <topology evidence="1">Multi-pass membrane protein</topology>
    </subcellularLocation>
</comment>
<sequence>MSQPGIFTKSNLVYIPLSVTIAHISQFIFNSPLSVWKEFPPNVPTSVYSSIFFTPFLLFLSLSFEPIQTRIRFYTLLSLALIFVSIPISFRGKYPTLLHNFFVSYGSMYGLKMLLFLKFNRVYLNQEDHNKKKEFKSFLWTLFNSRFNSYIIPPKKDGSNEKENSLIITSPTTSQIYKKIINRIIISFAKLLLLELVMFNAITYTSSIPEKPYQLRLIEFFTKGIPAITMPLMLQNLHLFLCLYLMMSVYSYDILIIISTIFYRLFLHSSSKANNYKPILIKCGLLTPSEFVSLKEWMITTIFNTKHLFSEPWMASSPRDFWSARWQVMINESFKELGYLPIKNTFAPIVPKKIANTMGVFGAFGVSALLHEHLIIGNFDIWTGEHLFFFMMHGVIFVLWEAIFGRENKNENLKVKRFLKCLLLLVINLSVLPAFIEPLRRRPDLFQIPLYLAKYYQLN</sequence>
<keyword evidence="7 8" id="KW-0472">Membrane</keyword>
<dbReference type="OrthoDB" id="1077582at2759"/>
<comment type="similarity">
    <text evidence="3">Belongs to the wax synthase family.</text>
</comment>
<evidence type="ECO:0000256" key="3">
    <source>
        <dbReference type="ARBA" id="ARBA00007282"/>
    </source>
</evidence>
<proteinExistence type="inferred from homology"/>
<evidence type="ECO:0000259" key="9">
    <source>
        <dbReference type="Pfam" id="PF13813"/>
    </source>
</evidence>
<dbReference type="InterPro" id="IPR044851">
    <property type="entry name" value="Wax_synthase"/>
</dbReference>
<evidence type="ECO:0000256" key="8">
    <source>
        <dbReference type="SAM" id="Phobius"/>
    </source>
</evidence>
<gene>
    <name evidence="10" type="ORF">FWILDA_LOCUS5915</name>
</gene>
<dbReference type="Proteomes" id="UP001153678">
    <property type="component" value="Unassembled WGS sequence"/>
</dbReference>
<feature type="transmembrane region" description="Helical" evidence="8">
    <location>
        <begin position="417"/>
        <end position="436"/>
    </location>
</feature>
<feature type="domain" description="Wax synthase" evidence="9">
    <location>
        <begin position="307"/>
        <end position="390"/>
    </location>
</feature>
<evidence type="ECO:0000313" key="11">
    <source>
        <dbReference type="Proteomes" id="UP001153678"/>
    </source>
</evidence>
<comment type="pathway">
    <text evidence="2">Secondary metabolite biosynthesis.</text>
</comment>
<evidence type="ECO:0000256" key="1">
    <source>
        <dbReference type="ARBA" id="ARBA00004141"/>
    </source>
</evidence>
<evidence type="ECO:0000256" key="6">
    <source>
        <dbReference type="ARBA" id="ARBA00022989"/>
    </source>
</evidence>
<dbReference type="AlphaFoldDB" id="A0A9W4WRB2"/>
<keyword evidence="6 8" id="KW-1133">Transmembrane helix</keyword>
<name>A0A9W4WRB2_9GLOM</name>
<feature type="transmembrane region" description="Helical" evidence="8">
    <location>
        <begin position="96"/>
        <end position="117"/>
    </location>
</feature>
<keyword evidence="4" id="KW-0808">Transferase</keyword>
<feature type="transmembrane region" description="Helical" evidence="8">
    <location>
        <begin position="387"/>
        <end position="405"/>
    </location>
</feature>
<evidence type="ECO:0000256" key="2">
    <source>
        <dbReference type="ARBA" id="ARBA00005179"/>
    </source>
</evidence>
<keyword evidence="11" id="KW-1185">Reference proteome</keyword>
<dbReference type="InterPro" id="IPR032805">
    <property type="entry name" value="Wax_synthase_dom"/>
</dbReference>
<feature type="transmembrane region" description="Helical" evidence="8">
    <location>
        <begin position="184"/>
        <end position="204"/>
    </location>
</feature>
<reference evidence="10" key="1">
    <citation type="submission" date="2022-08" db="EMBL/GenBank/DDBJ databases">
        <authorList>
            <person name="Kallberg Y."/>
            <person name="Tangrot J."/>
            <person name="Rosling A."/>
        </authorList>
    </citation>
    <scope>NUCLEOTIDE SEQUENCE</scope>
    <source>
        <strain evidence="10">Wild A</strain>
    </source>
</reference>
<dbReference type="Pfam" id="PF13813">
    <property type="entry name" value="MBOAT_2"/>
    <property type="match status" value="1"/>
</dbReference>
<comment type="caution">
    <text evidence="10">The sequence shown here is derived from an EMBL/GenBank/DDBJ whole genome shotgun (WGS) entry which is preliminary data.</text>
</comment>